<dbReference type="EMBL" id="MU004234">
    <property type="protein sequence ID" value="KAF2670600.1"/>
    <property type="molecule type" value="Genomic_DNA"/>
</dbReference>
<name>A0A6A6UFM0_9PEZI</name>
<reference evidence="1" key="1">
    <citation type="journal article" date="2020" name="Stud. Mycol.">
        <title>101 Dothideomycetes genomes: a test case for predicting lifestyles and emergence of pathogens.</title>
        <authorList>
            <person name="Haridas S."/>
            <person name="Albert R."/>
            <person name="Binder M."/>
            <person name="Bloem J."/>
            <person name="Labutti K."/>
            <person name="Salamov A."/>
            <person name="Andreopoulos B."/>
            <person name="Baker S."/>
            <person name="Barry K."/>
            <person name="Bills G."/>
            <person name="Bluhm B."/>
            <person name="Cannon C."/>
            <person name="Castanera R."/>
            <person name="Culley D."/>
            <person name="Daum C."/>
            <person name="Ezra D."/>
            <person name="Gonzalez J."/>
            <person name="Henrissat B."/>
            <person name="Kuo A."/>
            <person name="Liang C."/>
            <person name="Lipzen A."/>
            <person name="Lutzoni F."/>
            <person name="Magnuson J."/>
            <person name="Mondo S."/>
            <person name="Nolan M."/>
            <person name="Ohm R."/>
            <person name="Pangilinan J."/>
            <person name="Park H.-J."/>
            <person name="Ramirez L."/>
            <person name="Alfaro M."/>
            <person name="Sun H."/>
            <person name="Tritt A."/>
            <person name="Yoshinaga Y."/>
            <person name="Zwiers L.-H."/>
            <person name="Turgeon B."/>
            <person name="Goodwin S."/>
            <person name="Spatafora J."/>
            <person name="Crous P."/>
            <person name="Grigoriev I."/>
        </authorList>
    </citation>
    <scope>NUCLEOTIDE SEQUENCE</scope>
    <source>
        <strain evidence="1">CBS 115976</strain>
    </source>
</reference>
<accession>A0A6A6UFM0</accession>
<organism evidence="1 2">
    <name type="scientific">Microthyrium microscopicum</name>
    <dbReference type="NCBI Taxonomy" id="703497"/>
    <lineage>
        <taxon>Eukaryota</taxon>
        <taxon>Fungi</taxon>
        <taxon>Dikarya</taxon>
        <taxon>Ascomycota</taxon>
        <taxon>Pezizomycotina</taxon>
        <taxon>Dothideomycetes</taxon>
        <taxon>Dothideomycetes incertae sedis</taxon>
        <taxon>Microthyriales</taxon>
        <taxon>Microthyriaceae</taxon>
        <taxon>Microthyrium</taxon>
    </lineage>
</organism>
<gene>
    <name evidence="1" type="ORF">BT63DRAFT_454786</name>
</gene>
<sequence>MPSLDLNNAAVKCPNNEITEDKYLSAILDHCTGLHQGINQVCNEDTTKPGVVDTLLRYSQHFQAYGCNDIRRFKSSMQKIDKGYSRNAFRQALVLDLQSMLCVIEMQIC</sequence>
<keyword evidence="2" id="KW-1185">Reference proteome</keyword>
<protein>
    <submittedName>
        <fullName evidence="1">Uncharacterized protein</fullName>
    </submittedName>
</protein>
<dbReference type="AlphaFoldDB" id="A0A6A6UFM0"/>
<evidence type="ECO:0000313" key="1">
    <source>
        <dbReference type="EMBL" id="KAF2670600.1"/>
    </source>
</evidence>
<evidence type="ECO:0000313" key="2">
    <source>
        <dbReference type="Proteomes" id="UP000799302"/>
    </source>
</evidence>
<dbReference type="Proteomes" id="UP000799302">
    <property type="component" value="Unassembled WGS sequence"/>
</dbReference>
<proteinExistence type="predicted"/>